<dbReference type="EMBL" id="JAAMOZ010000002">
    <property type="protein sequence ID" value="NIH58200.1"/>
    <property type="molecule type" value="Genomic_DNA"/>
</dbReference>
<reference evidence="1 2" key="1">
    <citation type="submission" date="2020-02" db="EMBL/GenBank/DDBJ databases">
        <title>Sequencing the genomes of 1000 actinobacteria strains.</title>
        <authorList>
            <person name="Klenk H.-P."/>
        </authorList>
    </citation>
    <scope>NUCLEOTIDE SEQUENCE [LARGE SCALE GENOMIC DNA]</scope>
    <source>
        <strain evidence="1 2">DSM 19609</strain>
    </source>
</reference>
<keyword evidence="1" id="KW-0560">Oxidoreductase</keyword>
<name>A0ABX0SMD5_9ACTN</name>
<proteinExistence type="predicted"/>
<evidence type="ECO:0000313" key="2">
    <source>
        <dbReference type="Proteomes" id="UP000749311"/>
    </source>
</evidence>
<protein>
    <submittedName>
        <fullName evidence="1">Heme-degrading monooxygenase HmoA</fullName>
    </submittedName>
</protein>
<accession>A0ABX0SMD5</accession>
<dbReference type="GO" id="GO:0004497">
    <property type="term" value="F:monooxygenase activity"/>
    <property type="evidence" value="ECO:0007669"/>
    <property type="project" value="UniProtKB-KW"/>
</dbReference>
<organism evidence="1 2">
    <name type="scientific">Brooklawnia cerclae</name>
    <dbReference type="NCBI Taxonomy" id="349934"/>
    <lineage>
        <taxon>Bacteria</taxon>
        <taxon>Bacillati</taxon>
        <taxon>Actinomycetota</taxon>
        <taxon>Actinomycetes</taxon>
        <taxon>Propionibacteriales</taxon>
        <taxon>Propionibacteriaceae</taxon>
        <taxon>Brooklawnia</taxon>
    </lineage>
</organism>
<keyword evidence="2" id="KW-1185">Reference proteome</keyword>
<keyword evidence="1" id="KW-0503">Monooxygenase</keyword>
<dbReference type="RefSeq" id="WP_167170097.1">
    <property type="nucleotide sequence ID" value="NZ_BAAAOO010000009.1"/>
</dbReference>
<dbReference type="SUPFAM" id="SSF54909">
    <property type="entry name" value="Dimeric alpha+beta barrel"/>
    <property type="match status" value="1"/>
</dbReference>
<gene>
    <name evidence="1" type="ORF">FB473_002892</name>
</gene>
<dbReference type="InterPro" id="IPR011008">
    <property type="entry name" value="Dimeric_a/b-barrel"/>
</dbReference>
<sequence>MIIEYSRYTIPADRVDQFTTMWRSAREPLRLSGHVLSCEVSQCVEVPSNWTVRIEWDSLSGHTEGFRRGSQCDTYYQLLKPFAEYLLEHRHYEQHMEFGDEALMLTA</sequence>
<evidence type="ECO:0000313" key="1">
    <source>
        <dbReference type="EMBL" id="NIH58200.1"/>
    </source>
</evidence>
<dbReference type="Proteomes" id="UP000749311">
    <property type="component" value="Unassembled WGS sequence"/>
</dbReference>
<dbReference type="Gene3D" id="3.30.70.100">
    <property type="match status" value="1"/>
</dbReference>
<comment type="caution">
    <text evidence="1">The sequence shown here is derived from an EMBL/GenBank/DDBJ whole genome shotgun (WGS) entry which is preliminary data.</text>
</comment>